<dbReference type="CDD" id="cd00130">
    <property type="entry name" value="PAS"/>
    <property type="match status" value="2"/>
</dbReference>
<dbReference type="InterPro" id="IPR000700">
    <property type="entry name" value="PAS-assoc_C"/>
</dbReference>
<feature type="domain" description="PAC" evidence="2">
    <location>
        <begin position="209"/>
        <end position="261"/>
    </location>
</feature>
<dbReference type="InterPro" id="IPR052155">
    <property type="entry name" value="Biofilm_reg_signaling"/>
</dbReference>
<sequence>MGALDKFSTGAAMTGSLVAEGPIAGANTAILDGVTDAVAILDARWRFVYLNAAAVALFRRDRADLLGNRIWDLFPTAVNAPSDAPPRRALEAGRGVTFELPYPEQSFCLEMCAYPLATGFVAYLQDITARKAAEVALRFQAQLLDHVEAAVIATDSTGRVTHWNAHAAALYGWTGEEALGRPIGALTVGPHDPADTAATWARLKAGLTWAGEFTARRKDGTTFPAHVTNGPIHDPDGRLVGIVGVSVDISERKAAEEALRR</sequence>
<dbReference type="NCBIfam" id="TIGR00229">
    <property type="entry name" value="sensory_box"/>
    <property type="match status" value="1"/>
</dbReference>
<dbReference type="PANTHER" id="PTHR44757:SF2">
    <property type="entry name" value="BIOFILM ARCHITECTURE MAINTENANCE PROTEIN MBAA"/>
    <property type="match status" value="1"/>
</dbReference>
<protein>
    <submittedName>
        <fullName evidence="3">Uncharacterized protein</fullName>
    </submittedName>
</protein>
<dbReference type="AlphaFoldDB" id="A0A6J4V629"/>
<dbReference type="PROSITE" id="PS50113">
    <property type="entry name" value="PAC"/>
    <property type="match status" value="1"/>
</dbReference>
<reference evidence="3" key="1">
    <citation type="submission" date="2020-02" db="EMBL/GenBank/DDBJ databases">
        <authorList>
            <person name="Meier V. D."/>
        </authorList>
    </citation>
    <scope>NUCLEOTIDE SEQUENCE</scope>
    <source>
        <strain evidence="3">AVDCRST_MAG18</strain>
    </source>
</reference>
<dbReference type="InterPro" id="IPR013656">
    <property type="entry name" value="PAS_4"/>
</dbReference>
<feature type="domain" description="PAS" evidence="1">
    <location>
        <begin position="136"/>
        <end position="192"/>
    </location>
</feature>
<dbReference type="PROSITE" id="PS50112">
    <property type="entry name" value="PAS"/>
    <property type="match status" value="1"/>
</dbReference>
<evidence type="ECO:0000259" key="2">
    <source>
        <dbReference type="PROSITE" id="PS50113"/>
    </source>
</evidence>
<evidence type="ECO:0000259" key="1">
    <source>
        <dbReference type="PROSITE" id="PS50112"/>
    </source>
</evidence>
<dbReference type="EMBL" id="CADCWN010000129">
    <property type="protein sequence ID" value="CAA9568229.1"/>
    <property type="molecule type" value="Genomic_DNA"/>
</dbReference>
<dbReference type="Pfam" id="PF08448">
    <property type="entry name" value="PAS_4"/>
    <property type="match status" value="1"/>
</dbReference>
<dbReference type="Pfam" id="PF13426">
    <property type="entry name" value="PAS_9"/>
    <property type="match status" value="1"/>
</dbReference>
<organism evidence="3">
    <name type="scientific">uncultured Thermomicrobiales bacterium</name>
    <dbReference type="NCBI Taxonomy" id="1645740"/>
    <lineage>
        <taxon>Bacteria</taxon>
        <taxon>Pseudomonadati</taxon>
        <taxon>Thermomicrobiota</taxon>
        <taxon>Thermomicrobia</taxon>
        <taxon>Thermomicrobiales</taxon>
        <taxon>environmental samples</taxon>
    </lineage>
</organism>
<name>A0A6J4V629_9BACT</name>
<proteinExistence type="predicted"/>
<dbReference type="PANTHER" id="PTHR44757">
    <property type="entry name" value="DIGUANYLATE CYCLASE DGCP"/>
    <property type="match status" value="1"/>
</dbReference>
<dbReference type="InterPro" id="IPR001610">
    <property type="entry name" value="PAC"/>
</dbReference>
<dbReference type="Gene3D" id="3.30.450.20">
    <property type="entry name" value="PAS domain"/>
    <property type="match status" value="2"/>
</dbReference>
<dbReference type="InterPro" id="IPR035965">
    <property type="entry name" value="PAS-like_dom_sf"/>
</dbReference>
<dbReference type="SMART" id="SM00091">
    <property type="entry name" value="PAS"/>
    <property type="match status" value="2"/>
</dbReference>
<evidence type="ECO:0000313" key="3">
    <source>
        <dbReference type="EMBL" id="CAA9568229.1"/>
    </source>
</evidence>
<accession>A0A6J4V629</accession>
<dbReference type="InterPro" id="IPR000014">
    <property type="entry name" value="PAS"/>
</dbReference>
<dbReference type="SMART" id="SM00086">
    <property type="entry name" value="PAC"/>
    <property type="match status" value="1"/>
</dbReference>
<gene>
    <name evidence="3" type="ORF">AVDCRST_MAG18-1684</name>
</gene>
<dbReference type="SUPFAM" id="SSF55785">
    <property type="entry name" value="PYP-like sensor domain (PAS domain)"/>
    <property type="match status" value="2"/>
</dbReference>